<dbReference type="RefSeq" id="WP_214786163.1">
    <property type="nucleotide sequence ID" value="NZ_JANIEL010000081.1"/>
</dbReference>
<gene>
    <name evidence="1" type="ORF">ACFQO8_01010</name>
</gene>
<organism evidence="1 2">
    <name type="scientific">Exiguobacterium aestuarii</name>
    <dbReference type="NCBI Taxonomy" id="273527"/>
    <lineage>
        <taxon>Bacteria</taxon>
        <taxon>Bacillati</taxon>
        <taxon>Bacillota</taxon>
        <taxon>Bacilli</taxon>
        <taxon>Bacillales</taxon>
        <taxon>Bacillales Family XII. Incertae Sedis</taxon>
        <taxon>Exiguobacterium</taxon>
    </lineage>
</organism>
<proteinExistence type="predicted"/>
<protein>
    <recommendedName>
        <fullName evidence="3">Phospholipase C/D domain-containing protein</fullName>
    </recommendedName>
</protein>
<keyword evidence="2" id="KW-1185">Reference proteome</keyword>
<comment type="caution">
    <text evidence="1">The sequence shown here is derived from an EMBL/GenBank/DDBJ whole genome shotgun (WGS) entry which is preliminary data.</text>
</comment>
<dbReference type="EMBL" id="JBHTCE010000001">
    <property type="protein sequence ID" value="MFC7388699.1"/>
    <property type="molecule type" value="Genomic_DNA"/>
</dbReference>
<evidence type="ECO:0000313" key="1">
    <source>
        <dbReference type="EMBL" id="MFC7388699.1"/>
    </source>
</evidence>
<sequence length="217" mass="25232">MATWVTHFRIAEEILETDSAFERIPFLVGNIGPDCGLVGADGRPEPPKTITHFKTENGISADLFKQTYLDGNTSKSDAVWSYLVGYYFHLVTDEYWVRLTRAKKEEPIVRAIVGTPDYTRLVKTDWYGIDFEYLAKHPNHIFWTDFRHIHGFEDVLPFFPQGQTAQQIQNITSFYETHPFDPHHEYVYMSPEEVDSFVEEVLDGLKTKIQEVQRIHS</sequence>
<evidence type="ECO:0000313" key="2">
    <source>
        <dbReference type="Proteomes" id="UP001596439"/>
    </source>
</evidence>
<accession>A0ABW2PGY4</accession>
<name>A0ABW2PGY4_9BACL</name>
<evidence type="ECO:0008006" key="3">
    <source>
        <dbReference type="Google" id="ProtNLM"/>
    </source>
</evidence>
<dbReference type="Proteomes" id="UP001596439">
    <property type="component" value="Unassembled WGS sequence"/>
</dbReference>
<reference evidence="2" key="1">
    <citation type="journal article" date="2019" name="Int. J. Syst. Evol. Microbiol.">
        <title>The Global Catalogue of Microorganisms (GCM) 10K type strain sequencing project: providing services to taxonomists for standard genome sequencing and annotation.</title>
        <authorList>
            <consortium name="The Broad Institute Genomics Platform"/>
            <consortium name="The Broad Institute Genome Sequencing Center for Infectious Disease"/>
            <person name="Wu L."/>
            <person name="Ma J."/>
        </authorList>
    </citation>
    <scope>NUCLEOTIDE SEQUENCE [LARGE SCALE GENOMIC DNA]</scope>
    <source>
        <strain evidence="2">CCUG 55590</strain>
    </source>
</reference>